<accession>A0A931F7W0</accession>
<evidence type="ECO:0000313" key="1">
    <source>
        <dbReference type="EMBL" id="MBF8807194.1"/>
    </source>
</evidence>
<name>A0A931F7W0_9ENTE</name>
<proteinExistence type="predicted"/>
<evidence type="ECO:0000313" key="2">
    <source>
        <dbReference type="Proteomes" id="UP000637757"/>
    </source>
</evidence>
<comment type="caution">
    <text evidence="1">The sequence shown here is derived from an EMBL/GenBank/DDBJ whole genome shotgun (WGS) entry which is preliminary data.</text>
</comment>
<dbReference type="Proteomes" id="UP000637757">
    <property type="component" value="Unassembled WGS sequence"/>
</dbReference>
<keyword evidence="2" id="KW-1185">Reference proteome</keyword>
<dbReference type="AlphaFoldDB" id="A0A931F7W0"/>
<sequence length="115" mass="13813">MKSLLNYIQLTAEVNLVYTKDTSFDAYKGFPIRVNPQMMQGTKLTLADFLADEGEYVLAFRSYLQIHRTKEDFQRVNQLLFPQREELIIYQWNNNFTNYYNEEGAYLWSIYDQKK</sequence>
<protein>
    <submittedName>
        <fullName evidence="1">Uncharacterized protein</fullName>
    </submittedName>
</protein>
<organism evidence="1 2">
    <name type="scientific">Enterococcus lacertideformus</name>
    <dbReference type="NCBI Taxonomy" id="2771493"/>
    <lineage>
        <taxon>Bacteria</taxon>
        <taxon>Bacillati</taxon>
        <taxon>Bacillota</taxon>
        <taxon>Bacilli</taxon>
        <taxon>Lactobacillales</taxon>
        <taxon>Enterococcaceae</taxon>
        <taxon>Enterococcus</taxon>
    </lineage>
</organism>
<dbReference type="EMBL" id="JADAKE010000003">
    <property type="protein sequence ID" value="MBF8807194.1"/>
    <property type="molecule type" value="Genomic_DNA"/>
</dbReference>
<gene>
    <name evidence="1" type="ORF">IC227_00715</name>
</gene>
<reference evidence="1" key="1">
    <citation type="submission" date="2020-09" db="EMBL/GenBank/DDBJ databases">
        <title>Genomic insights into the novelty and pathogenicity of a unique biofilm-forming Enterococcus sp. bacteria (Enterococcus lacertideformus) identified in reptiles.</title>
        <authorList>
            <person name="Agius J.E."/>
            <person name="Phalen D.N."/>
            <person name="Rose K."/>
            <person name="Eden J.-S."/>
        </authorList>
    </citation>
    <scope>NUCLEOTIDE SEQUENCE</scope>
    <source>
        <strain evidence="1">PHRS 0518</strain>
    </source>
</reference>